<accession>A0ACC0A5N8</accession>
<organism evidence="1 2">
    <name type="scientific">Catharanthus roseus</name>
    <name type="common">Madagascar periwinkle</name>
    <name type="synonym">Vinca rosea</name>
    <dbReference type="NCBI Taxonomy" id="4058"/>
    <lineage>
        <taxon>Eukaryota</taxon>
        <taxon>Viridiplantae</taxon>
        <taxon>Streptophyta</taxon>
        <taxon>Embryophyta</taxon>
        <taxon>Tracheophyta</taxon>
        <taxon>Spermatophyta</taxon>
        <taxon>Magnoliopsida</taxon>
        <taxon>eudicotyledons</taxon>
        <taxon>Gunneridae</taxon>
        <taxon>Pentapetalae</taxon>
        <taxon>asterids</taxon>
        <taxon>lamiids</taxon>
        <taxon>Gentianales</taxon>
        <taxon>Apocynaceae</taxon>
        <taxon>Rauvolfioideae</taxon>
        <taxon>Vinceae</taxon>
        <taxon>Catharanthinae</taxon>
        <taxon>Catharanthus</taxon>
    </lineage>
</organism>
<reference evidence="2" key="1">
    <citation type="journal article" date="2023" name="Nat. Plants">
        <title>Single-cell RNA sequencing provides a high-resolution roadmap for understanding the multicellular compartmentation of specialized metabolism.</title>
        <authorList>
            <person name="Sun S."/>
            <person name="Shen X."/>
            <person name="Li Y."/>
            <person name="Li Y."/>
            <person name="Wang S."/>
            <person name="Li R."/>
            <person name="Zhang H."/>
            <person name="Shen G."/>
            <person name="Guo B."/>
            <person name="Wei J."/>
            <person name="Xu J."/>
            <person name="St-Pierre B."/>
            <person name="Chen S."/>
            <person name="Sun C."/>
        </authorList>
    </citation>
    <scope>NUCLEOTIDE SEQUENCE [LARGE SCALE GENOMIC DNA]</scope>
</reference>
<gene>
    <name evidence="1" type="ORF">M9H77_31930</name>
</gene>
<keyword evidence="2" id="KW-1185">Reference proteome</keyword>
<dbReference type="Proteomes" id="UP001060085">
    <property type="component" value="Linkage Group LG07"/>
</dbReference>
<sequence length="303" mass="33386">MAILEFVKETVVGTLYVIFIWATRVTTTNSSPSTSSLLSTSSPNRPLVSEEGSPNGGLSIALLEPPSEEERRRRRIAHSSSSRRKAPSLTWLVMNASSSSSWTSSGSGGDLIGTESGVHMVSGDGPAPWDNYPSTSRSKSAEKKKIKKKKQELQIPPPITLLQGREGDNYSGPLPWSLTREYTDDGRLILRESTVQYFEYLQATRSDGRLRIDLVAVDNTQNCCPSEEEMGAEDSDGDESGKNKENEGNNAAACRRFLFSICVFWLVAGFCSLFLSFFLSACCRFYISSCSFVTACHRFLLLL</sequence>
<name>A0ACC0A5N8_CATRO</name>
<comment type="caution">
    <text evidence="1">The sequence shown here is derived from an EMBL/GenBank/DDBJ whole genome shotgun (WGS) entry which is preliminary data.</text>
</comment>
<proteinExistence type="predicted"/>
<evidence type="ECO:0000313" key="1">
    <source>
        <dbReference type="EMBL" id="KAI5654743.1"/>
    </source>
</evidence>
<evidence type="ECO:0000313" key="2">
    <source>
        <dbReference type="Proteomes" id="UP001060085"/>
    </source>
</evidence>
<protein>
    <submittedName>
        <fullName evidence="1">Uncharacterized protein</fullName>
    </submittedName>
</protein>
<dbReference type="EMBL" id="CM044707">
    <property type="protein sequence ID" value="KAI5654743.1"/>
    <property type="molecule type" value="Genomic_DNA"/>
</dbReference>